<feature type="compositionally biased region" description="Low complexity" evidence="1">
    <location>
        <begin position="109"/>
        <end position="119"/>
    </location>
</feature>
<evidence type="ECO:0000313" key="3">
    <source>
        <dbReference type="Proteomes" id="UP000179769"/>
    </source>
</evidence>
<gene>
    <name evidence="2" type="ORF">BBK14_12665</name>
</gene>
<dbReference type="InterPro" id="IPR023346">
    <property type="entry name" value="Lysozyme-like_dom_sf"/>
</dbReference>
<sequence>MSRRSTGSVGGRRGGSHRSSPGVSDIVWVDPPSGGRRRTGGRRRSTSGRVEATARTELPERTDSLAPAEGHVPTDDGVGTDGRVPASRVPVEGRVPADGRVPAGGAGPAGSSPRAMPSPDADASEQDVLYGRSSSAERAAARRGGIAAGRRVRLGRRPAPGAWPVGGSRSRTTRSRDLAGGRGRRRDRDASTNGSWSLPKIALAATALALAVTAVAGPSSETAAAKLTGPVNGRVDQTELLPEGGAAFGGATVEDLASVVGASGQVRLPVRAGLAASPVASRPAGSATATSGTSPTAGASPSPAGTASTGTATAGASDDGTVRNAPLATPPGSSKEASTIPARALAAYTNAADRAATEHPGCYLHWSVLAGIGAIESGHGQGARTDSNGRVAPTVVGPRLDGSPGMFRIRDTDDGWLDGDTVWDRAVGPMQFTPSMWRWIGRDADGDGRADPNDFDDATLTAADRLCQAGGDLRVPDNVLSAVRSYNPSDGYIRSVLGWAAWYAVGPTVVGNLGTGTADPAGAGATGGDGGDPTTDALATDQPFQVTTLVPLPGSSDGTCVAPVIDQASISAGGVGGDVVTGSEYESLEVRARVGGTAERTVTIELTLLDETGATVATGVSARALPGGDGVVPLGRLDGLAIGRATGRGPFDVKVQVLPAGQDCQPVQATARVGNVDPADFAGAPSTLASLRRRLETYRDTGRITQTAAADLLATLPAGDGGLQASVELARFLDRLAAAIRIGEIAADAATGLGDVANALQSQLNPPASTPPAGGTPSPGTNEDVPLPFDVVPLAPGT</sequence>
<dbReference type="AlphaFoldDB" id="A0A1S1R3K1"/>
<evidence type="ECO:0000256" key="1">
    <source>
        <dbReference type="SAM" id="MobiDB-lite"/>
    </source>
</evidence>
<dbReference type="GO" id="GO:0009253">
    <property type="term" value="P:peptidoglycan catabolic process"/>
    <property type="evidence" value="ECO:0007669"/>
    <property type="project" value="TreeGrafter"/>
</dbReference>
<dbReference type="CDD" id="cd13399">
    <property type="entry name" value="Slt35-like"/>
    <property type="match status" value="1"/>
</dbReference>
<reference evidence="3" key="1">
    <citation type="submission" date="2016-07" db="EMBL/GenBank/DDBJ databases">
        <title>Frankia sp. NRRL B-16219 Genome sequencing.</title>
        <authorList>
            <person name="Ghodhbane-Gtari F."/>
            <person name="Swanson E."/>
            <person name="Gueddou A."/>
            <person name="Louati M."/>
            <person name="Nouioui I."/>
            <person name="Hezbri K."/>
            <person name="Abebe-Akele F."/>
            <person name="Simpson S."/>
            <person name="Morris K."/>
            <person name="Thomas K."/>
            <person name="Gtari M."/>
            <person name="Tisa L.S."/>
        </authorList>
    </citation>
    <scope>NUCLEOTIDE SEQUENCE [LARGE SCALE GENOMIC DNA]</scope>
    <source>
        <strain evidence="3">NRRL B-16219</strain>
    </source>
</reference>
<name>A0A1S1R3K1_9ACTN</name>
<dbReference type="Proteomes" id="UP000179769">
    <property type="component" value="Unassembled WGS sequence"/>
</dbReference>
<protein>
    <submittedName>
        <fullName evidence="2">Murein transglycosylase</fullName>
    </submittedName>
</protein>
<dbReference type="GO" id="GO:0008933">
    <property type="term" value="F:peptidoglycan lytic transglycosylase activity"/>
    <property type="evidence" value="ECO:0007669"/>
    <property type="project" value="TreeGrafter"/>
</dbReference>
<dbReference type="InterPro" id="IPR043426">
    <property type="entry name" value="MltB-like"/>
</dbReference>
<evidence type="ECO:0000313" key="2">
    <source>
        <dbReference type="EMBL" id="OHV40486.1"/>
    </source>
</evidence>
<dbReference type="PANTHER" id="PTHR30163">
    <property type="entry name" value="MEMBRANE-BOUND LYTIC MUREIN TRANSGLYCOSYLASE B"/>
    <property type="match status" value="1"/>
</dbReference>
<dbReference type="SUPFAM" id="SSF53955">
    <property type="entry name" value="Lysozyme-like"/>
    <property type="match status" value="1"/>
</dbReference>
<feature type="region of interest" description="Disordered" evidence="1">
    <location>
        <begin position="762"/>
        <end position="798"/>
    </location>
</feature>
<feature type="region of interest" description="Disordered" evidence="1">
    <location>
        <begin position="380"/>
        <end position="404"/>
    </location>
</feature>
<organism evidence="2 3">
    <name type="scientific">Parafrankia soli</name>
    <dbReference type="NCBI Taxonomy" id="2599596"/>
    <lineage>
        <taxon>Bacteria</taxon>
        <taxon>Bacillati</taxon>
        <taxon>Actinomycetota</taxon>
        <taxon>Actinomycetes</taxon>
        <taxon>Frankiales</taxon>
        <taxon>Frankiaceae</taxon>
        <taxon>Parafrankia</taxon>
    </lineage>
</organism>
<feature type="compositionally biased region" description="Low complexity" evidence="1">
    <location>
        <begin position="771"/>
        <end position="781"/>
    </location>
</feature>
<comment type="caution">
    <text evidence="2">The sequence shown here is derived from an EMBL/GenBank/DDBJ whole genome shotgun (WGS) entry which is preliminary data.</text>
</comment>
<dbReference type="PANTHER" id="PTHR30163:SF8">
    <property type="entry name" value="LYTIC MUREIN TRANSGLYCOSYLASE"/>
    <property type="match status" value="1"/>
</dbReference>
<feature type="region of interest" description="Disordered" evidence="1">
    <location>
        <begin position="277"/>
        <end position="339"/>
    </location>
</feature>
<feature type="compositionally biased region" description="Low complexity" evidence="1">
    <location>
        <begin position="131"/>
        <end position="149"/>
    </location>
</feature>
<feature type="compositionally biased region" description="Basic residues" evidence="1">
    <location>
        <begin position="35"/>
        <end position="46"/>
    </location>
</feature>
<feature type="compositionally biased region" description="Basic and acidic residues" evidence="1">
    <location>
        <begin position="52"/>
        <end position="63"/>
    </location>
</feature>
<accession>A0A1S1R3K1</accession>
<dbReference type="OrthoDB" id="9796191at2"/>
<dbReference type="RefSeq" id="WP_071060661.1">
    <property type="nucleotide sequence ID" value="NZ_MAXA01000069.1"/>
</dbReference>
<keyword evidence="3" id="KW-1185">Reference proteome</keyword>
<feature type="region of interest" description="Disordered" evidence="1">
    <location>
        <begin position="1"/>
        <end position="195"/>
    </location>
</feature>
<dbReference type="EMBL" id="MAXA01000069">
    <property type="protein sequence ID" value="OHV40486.1"/>
    <property type="molecule type" value="Genomic_DNA"/>
</dbReference>
<proteinExistence type="predicted"/>
<feature type="compositionally biased region" description="Low complexity" evidence="1">
    <location>
        <begin position="280"/>
        <end position="317"/>
    </location>
</feature>
<dbReference type="Gene3D" id="1.10.530.10">
    <property type="match status" value="1"/>
</dbReference>